<dbReference type="AlphaFoldDB" id="A0A0F9KMP5"/>
<dbReference type="EMBL" id="LAZR01014647">
    <property type="protein sequence ID" value="KKM16560.1"/>
    <property type="molecule type" value="Genomic_DNA"/>
</dbReference>
<dbReference type="InterPro" id="IPR029063">
    <property type="entry name" value="SAM-dependent_MTases_sf"/>
</dbReference>
<organism evidence="1">
    <name type="scientific">marine sediment metagenome</name>
    <dbReference type="NCBI Taxonomy" id="412755"/>
    <lineage>
        <taxon>unclassified sequences</taxon>
        <taxon>metagenomes</taxon>
        <taxon>ecological metagenomes</taxon>
    </lineage>
</organism>
<protein>
    <recommendedName>
        <fullName evidence="2">Methyltransferase domain-containing protein</fullName>
    </recommendedName>
</protein>
<name>A0A0F9KMP5_9ZZZZ</name>
<dbReference type="Gene3D" id="3.40.50.150">
    <property type="entry name" value="Vaccinia Virus protein VP39"/>
    <property type="match status" value="1"/>
</dbReference>
<evidence type="ECO:0000313" key="1">
    <source>
        <dbReference type="EMBL" id="KKM16560.1"/>
    </source>
</evidence>
<sequence>MKTLTIDVDEVKNVDGRHRFYKWLAMQFNGGLIVEMGTGPGRSAKCWAFNKTNLVLTYDIKDHLSDYTKRGFNKLCNLLRIVKDCNEVGPEWFSKVDIIYLDINHNGTDEERFLQRIAPYFKGILVMDDVDCKKRWCKLYDLFNGLERELHLLPSSICS</sequence>
<evidence type="ECO:0008006" key="2">
    <source>
        <dbReference type="Google" id="ProtNLM"/>
    </source>
</evidence>
<dbReference type="SUPFAM" id="SSF53335">
    <property type="entry name" value="S-adenosyl-L-methionine-dependent methyltransferases"/>
    <property type="match status" value="1"/>
</dbReference>
<comment type="caution">
    <text evidence="1">The sequence shown here is derived from an EMBL/GenBank/DDBJ whole genome shotgun (WGS) entry which is preliminary data.</text>
</comment>
<accession>A0A0F9KMP5</accession>
<gene>
    <name evidence="1" type="ORF">LCGC14_1684640</name>
</gene>
<proteinExistence type="predicted"/>
<reference evidence="1" key="1">
    <citation type="journal article" date="2015" name="Nature">
        <title>Complex archaea that bridge the gap between prokaryotes and eukaryotes.</title>
        <authorList>
            <person name="Spang A."/>
            <person name="Saw J.H."/>
            <person name="Jorgensen S.L."/>
            <person name="Zaremba-Niedzwiedzka K."/>
            <person name="Martijn J."/>
            <person name="Lind A.E."/>
            <person name="van Eijk R."/>
            <person name="Schleper C."/>
            <person name="Guy L."/>
            <person name="Ettema T.J."/>
        </authorList>
    </citation>
    <scope>NUCLEOTIDE SEQUENCE</scope>
</reference>